<dbReference type="AlphaFoldDB" id="A7I4Z0"/>
<dbReference type="Proteomes" id="UP000002408">
    <property type="component" value="Chromosome"/>
</dbReference>
<dbReference type="SUPFAM" id="SSF53098">
    <property type="entry name" value="Ribonuclease H-like"/>
    <property type="match status" value="1"/>
</dbReference>
<evidence type="ECO:0000259" key="1">
    <source>
        <dbReference type="Pfam" id="PF13482"/>
    </source>
</evidence>
<proteinExistence type="predicted"/>
<evidence type="ECO:0000313" key="2">
    <source>
        <dbReference type="EMBL" id="ABS54801.1"/>
    </source>
</evidence>
<dbReference type="EMBL" id="CP000780">
    <property type="protein sequence ID" value="ABS54801.1"/>
    <property type="molecule type" value="Genomic_DNA"/>
</dbReference>
<sequence length="361" mass="40336">MAGMQAESRIGEIWQQRMAALREYSVVRDGNVFGAGLAGSCLFSSEYDRARALLGRLVSQYDNVSFESLFPGSEIETENGTCLALEHREAFAAPPLDGERLSAEMLADLTLVRGIGERSAARLRARGWKTIADLANHPRFRYAAREVLERLSRADPREIMDLAGNRHAKSHPFVLGAAGAFSPQDFVFLDIETLGLFSRPIILFGVGTVEERNFVVRQYLLRDIGEEAAALTALAGHFARQKKALVTFNGKAFDLPYVQDRLAYYGIPPVSRVPHFDVLHFARRRWKGQYPSCRLGELESAILGVGRENDVPGQMVPEFYETYLRTNNCGPLVPIVHHNRQDVISTAHLFFYLLGETCGRC</sequence>
<dbReference type="STRING" id="456442.Mboo_0279"/>
<dbReference type="OrthoDB" id="211024at2157"/>
<protein>
    <recommendedName>
        <fullName evidence="1">YprB ribonuclease H-like domain-containing protein</fullName>
    </recommendedName>
</protein>
<dbReference type="InterPro" id="IPR012337">
    <property type="entry name" value="RNaseH-like_sf"/>
</dbReference>
<dbReference type="eggNOG" id="arCOG03130">
    <property type="taxonomic scope" value="Archaea"/>
</dbReference>
<reference evidence="3" key="1">
    <citation type="journal article" date="2015" name="Microbiology">
        <title>Genome of Methanoregula boonei 6A8 reveals adaptations to oligotrophic peatland environments.</title>
        <authorList>
            <person name="Braeuer S."/>
            <person name="Cadillo-Quiroz H."/>
            <person name="Kyrpides N."/>
            <person name="Woyke T."/>
            <person name="Goodwin L."/>
            <person name="Detter C."/>
            <person name="Podell S."/>
            <person name="Yavitt J.B."/>
            <person name="Zinder S.H."/>
        </authorList>
    </citation>
    <scope>NUCLEOTIDE SEQUENCE [LARGE SCALE GENOMIC DNA]</scope>
    <source>
        <strain evidence="3">DSM 21154 / JCM 14090 / 6A8</strain>
    </source>
</reference>
<dbReference type="Gene3D" id="3.30.420.10">
    <property type="entry name" value="Ribonuclease H-like superfamily/Ribonuclease H"/>
    <property type="match status" value="1"/>
</dbReference>
<dbReference type="HOGENOM" id="CLU_759948_0_0_2"/>
<dbReference type="GeneID" id="5410301"/>
<dbReference type="GO" id="GO:0003676">
    <property type="term" value="F:nucleic acid binding"/>
    <property type="evidence" value="ECO:0007669"/>
    <property type="project" value="InterPro"/>
</dbReference>
<accession>A7I4Z0</accession>
<gene>
    <name evidence="2" type="ordered locus">Mboo_0279</name>
</gene>
<dbReference type="PANTHER" id="PTHR38462:SF1">
    <property type="entry name" value="YPRB RIBONUCLEASE H-LIKE DOMAIN-CONTAINING PROTEIN"/>
    <property type="match status" value="1"/>
</dbReference>
<name>A7I4Z0_METB6</name>
<dbReference type="InterPro" id="IPR038720">
    <property type="entry name" value="YprB_RNase_H-like_dom"/>
</dbReference>
<dbReference type="Pfam" id="PF13482">
    <property type="entry name" value="RNase_H_2"/>
    <property type="match status" value="1"/>
</dbReference>
<dbReference type="RefSeq" id="WP_011991289.1">
    <property type="nucleotide sequence ID" value="NC_009712.1"/>
</dbReference>
<dbReference type="KEGG" id="mbn:Mboo_0279"/>
<dbReference type="InterPro" id="IPR036397">
    <property type="entry name" value="RNaseH_sf"/>
</dbReference>
<keyword evidence="3" id="KW-1185">Reference proteome</keyword>
<dbReference type="PANTHER" id="PTHR38462">
    <property type="entry name" value="EXONUCLEASE-LIKE PROTEIN"/>
    <property type="match status" value="1"/>
</dbReference>
<feature type="domain" description="YprB ribonuclease H-like" evidence="1">
    <location>
        <begin position="187"/>
        <end position="351"/>
    </location>
</feature>
<organism evidence="2 3">
    <name type="scientific">Methanoregula boonei (strain DSM 21154 / JCM 14090 / 6A8)</name>
    <dbReference type="NCBI Taxonomy" id="456442"/>
    <lineage>
        <taxon>Archaea</taxon>
        <taxon>Methanobacteriati</taxon>
        <taxon>Methanobacteriota</taxon>
        <taxon>Stenosarchaea group</taxon>
        <taxon>Methanomicrobia</taxon>
        <taxon>Methanomicrobiales</taxon>
        <taxon>Methanoregulaceae</taxon>
        <taxon>Methanoregula</taxon>
    </lineage>
</organism>
<evidence type="ECO:0000313" key="3">
    <source>
        <dbReference type="Proteomes" id="UP000002408"/>
    </source>
</evidence>